<dbReference type="AlphaFoldDB" id="A0AAV4U7Y3"/>
<gene>
    <name evidence="1" type="primary">ANCDUO_02957</name>
    <name evidence="1" type="ORF">CDAR_86991</name>
</gene>
<keyword evidence="1" id="KW-0547">Nucleotide-binding</keyword>
<comment type="caution">
    <text evidence="1">The sequence shown here is derived from an EMBL/GenBank/DDBJ whole genome shotgun (WGS) entry which is preliminary data.</text>
</comment>
<keyword evidence="2" id="KW-1185">Reference proteome</keyword>
<dbReference type="EMBL" id="BPLQ01010834">
    <property type="protein sequence ID" value="GIY53879.1"/>
    <property type="molecule type" value="Genomic_DNA"/>
</dbReference>
<protein>
    <submittedName>
        <fullName evidence="1">ATP-dependent DNA helicase</fullName>
    </submittedName>
</protein>
<sequence length="109" mass="12412">MDKICSHCHALKFRKEPLGMCCSNSKINLPPEWLLTYVSGTTTFSKLFLQNILKYNSSFQMASFGATNIVSNADFMVTFKVQGQIYHQVGLLLPLSDNDSKFFHGRRKE</sequence>
<keyword evidence="1" id="KW-0378">Hydrolase</keyword>
<dbReference type="Proteomes" id="UP001054837">
    <property type="component" value="Unassembled WGS sequence"/>
</dbReference>
<reference evidence="1 2" key="1">
    <citation type="submission" date="2021-06" db="EMBL/GenBank/DDBJ databases">
        <title>Caerostris darwini draft genome.</title>
        <authorList>
            <person name="Kono N."/>
            <person name="Arakawa K."/>
        </authorList>
    </citation>
    <scope>NUCLEOTIDE SEQUENCE [LARGE SCALE GENOMIC DNA]</scope>
</reference>
<dbReference type="GO" id="GO:0004386">
    <property type="term" value="F:helicase activity"/>
    <property type="evidence" value="ECO:0007669"/>
    <property type="project" value="UniProtKB-KW"/>
</dbReference>
<evidence type="ECO:0000313" key="2">
    <source>
        <dbReference type="Proteomes" id="UP001054837"/>
    </source>
</evidence>
<dbReference type="PANTHER" id="PTHR45786">
    <property type="entry name" value="DNA BINDING PROTEIN-LIKE"/>
    <property type="match status" value="1"/>
</dbReference>
<keyword evidence="1" id="KW-0067">ATP-binding</keyword>
<dbReference type="PANTHER" id="PTHR45786:SF74">
    <property type="entry name" value="ATP-DEPENDENT DNA HELICASE"/>
    <property type="match status" value="1"/>
</dbReference>
<evidence type="ECO:0000313" key="1">
    <source>
        <dbReference type="EMBL" id="GIY53879.1"/>
    </source>
</evidence>
<accession>A0AAV4U7Y3</accession>
<proteinExistence type="predicted"/>
<keyword evidence="1" id="KW-0347">Helicase</keyword>
<organism evidence="1 2">
    <name type="scientific">Caerostris darwini</name>
    <dbReference type="NCBI Taxonomy" id="1538125"/>
    <lineage>
        <taxon>Eukaryota</taxon>
        <taxon>Metazoa</taxon>
        <taxon>Ecdysozoa</taxon>
        <taxon>Arthropoda</taxon>
        <taxon>Chelicerata</taxon>
        <taxon>Arachnida</taxon>
        <taxon>Araneae</taxon>
        <taxon>Araneomorphae</taxon>
        <taxon>Entelegynae</taxon>
        <taxon>Araneoidea</taxon>
        <taxon>Araneidae</taxon>
        <taxon>Caerostris</taxon>
    </lineage>
</organism>
<name>A0AAV4U7Y3_9ARAC</name>